<dbReference type="AlphaFoldDB" id="A0A8X6TQV4"/>
<gene>
    <name evidence="1" type="ORF">NPIL_91741</name>
</gene>
<accession>A0A8X6TQV4</accession>
<reference evidence="1" key="1">
    <citation type="submission" date="2020-08" db="EMBL/GenBank/DDBJ databases">
        <title>Multicomponent nature underlies the extraordinary mechanical properties of spider dragline silk.</title>
        <authorList>
            <person name="Kono N."/>
            <person name="Nakamura H."/>
            <person name="Mori M."/>
            <person name="Yoshida Y."/>
            <person name="Ohtoshi R."/>
            <person name="Malay A.D."/>
            <person name="Moran D.A.P."/>
            <person name="Tomita M."/>
            <person name="Numata K."/>
            <person name="Arakawa K."/>
        </authorList>
    </citation>
    <scope>NUCLEOTIDE SEQUENCE</scope>
</reference>
<proteinExistence type="predicted"/>
<dbReference type="EMBL" id="BMAW01014000">
    <property type="protein sequence ID" value="GFT36970.1"/>
    <property type="molecule type" value="Genomic_DNA"/>
</dbReference>
<protein>
    <submittedName>
        <fullName evidence="1">Uncharacterized protein</fullName>
    </submittedName>
</protein>
<evidence type="ECO:0000313" key="1">
    <source>
        <dbReference type="EMBL" id="GFT36970.1"/>
    </source>
</evidence>
<name>A0A8X6TQV4_NEPPI</name>
<comment type="caution">
    <text evidence="1">The sequence shown here is derived from an EMBL/GenBank/DDBJ whole genome shotgun (WGS) entry which is preliminary data.</text>
</comment>
<evidence type="ECO:0000313" key="2">
    <source>
        <dbReference type="Proteomes" id="UP000887013"/>
    </source>
</evidence>
<organism evidence="1 2">
    <name type="scientific">Nephila pilipes</name>
    <name type="common">Giant wood spider</name>
    <name type="synonym">Nephila maculata</name>
    <dbReference type="NCBI Taxonomy" id="299642"/>
    <lineage>
        <taxon>Eukaryota</taxon>
        <taxon>Metazoa</taxon>
        <taxon>Ecdysozoa</taxon>
        <taxon>Arthropoda</taxon>
        <taxon>Chelicerata</taxon>
        <taxon>Arachnida</taxon>
        <taxon>Araneae</taxon>
        <taxon>Araneomorphae</taxon>
        <taxon>Entelegynae</taxon>
        <taxon>Araneoidea</taxon>
        <taxon>Nephilidae</taxon>
        <taxon>Nephila</taxon>
    </lineage>
</organism>
<dbReference type="Proteomes" id="UP000887013">
    <property type="component" value="Unassembled WGS sequence"/>
</dbReference>
<keyword evidence="2" id="KW-1185">Reference proteome</keyword>
<sequence length="137" mass="15633">MNRACVPRFPKRLEHRKKEPLATATGPTFSIINGNNQRLNRFTLTIPGDKPLIPALRDYNGSLFQTTASVRWTFIQLVSQAQRRHDCDTTIVTPRLVVTENRLQWISNDSRKKNSGVSDSDRCGDELGNRCKVRPVR</sequence>